<evidence type="ECO:0000259" key="1">
    <source>
        <dbReference type="Pfam" id="PF12872"/>
    </source>
</evidence>
<feature type="domain" description="HTH OST-type" evidence="1">
    <location>
        <begin position="12"/>
        <end position="62"/>
    </location>
</feature>
<dbReference type="EMBL" id="CCAG010010186">
    <property type="status" value="NOT_ANNOTATED_CDS"/>
    <property type="molecule type" value="Genomic_DNA"/>
</dbReference>
<dbReference type="AlphaFoldDB" id="A0A1B0FCN4"/>
<dbReference type="InterPro" id="IPR041966">
    <property type="entry name" value="LOTUS-like"/>
</dbReference>
<dbReference type="Gene3D" id="3.30.420.610">
    <property type="entry name" value="LOTUS domain-like"/>
    <property type="match status" value="1"/>
</dbReference>
<dbReference type="PhylomeDB" id="A0A1B0FCN4"/>
<accession>A0A1B0FCN4</accession>
<evidence type="ECO:0000313" key="3">
    <source>
        <dbReference type="Proteomes" id="UP000092444"/>
    </source>
</evidence>
<name>A0A1B0FCN4_GLOMM</name>
<dbReference type="InterPro" id="IPR025605">
    <property type="entry name" value="OST-HTH/LOTUS_dom"/>
</dbReference>
<dbReference type="Pfam" id="PF12872">
    <property type="entry name" value="OST-HTH"/>
    <property type="match status" value="1"/>
</dbReference>
<evidence type="ECO:0000313" key="2">
    <source>
        <dbReference type="EnsemblMetazoa" id="GMOY001339-PA"/>
    </source>
</evidence>
<dbReference type="EnsemblMetazoa" id="GMOY001339-RA">
    <property type="protein sequence ID" value="GMOY001339-PA"/>
    <property type="gene ID" value="GMOY001339"/>
</dbReference>
<reference evidence="2" key="1">
    <citation type="submission" date="2020-05" db="UniProtKB">
        <authorList>
            <consortium name="EnsemblMetazoa"/>
        </authorList>
    </citation>
    <scope>IDENTIFICATION</scope>
    <source>
        <strain evidence="2">Yale</strain>
    </source>
</reference>
<organism evidence="2 3">
    <name type="scientific">Glossina morsitans morsitans</name>
    <name type="common">Savannah tsetse fly</name>
    <dbReference type="NCBI Taxonomy" id="37546"/>
    <lineage>
        <taxon>Eukaryota</taxon>
        <taxon>Metazoa</taxon>
        <taxon>Ecdysozoa</taxon>
        <taxon>Arthropoda</taxon>
        <taxon>Hexapoda</taxon>
        <taxon>Insecta</taxon>
        <taxon>Pterygota</taxon>
        <taxon>Neoptera</taxon>
        <taxon>Endopterygota</taxon>
        <taxon>Diptera</taxon>
        <taxon>Brachycera</taxon>
        <taxon>Muscomorpha</taxon>
        <taxon>Hippoboscoidea</taxon>
        <taxon>Glossinidae</taxon>
        <taxon>Glossina</taxon>
    </lineage>
</organism>
<proteinExistence type="predicted"/>
<dbReference type="STRING" id="37546.A0A1B0FCN4"/>
<sequence length="69" mass="7738">MSSGNSDGKKPELKHIASVVRALINSCKPPCFLRDILKDYLEVEGTPLPYRSLGYRTAQELLGIEFLEE</sequence>
<dbReference type="Proteomes" id="UP000092444">
    <property type="component" value="Unassembled WGS sequence"/>
</dbReference>
<keyword evidence="3" id="KW-1185">Reference proteome</keyword>
<dbReference type="VEuPathDB" id="VectorBase:GMOY001339"/>
<protein>
    <recommendedName>
        <fullName evidence="1">HTH OST-type domain-containing protein</fullName>
    </recommendedName>
</protein>